<accession>A0ABR9EY83</accession>
<dbReference type="RefSeq" id="WP_096277931.1">
    <property type="nucleotide sequence ID" value="NZ_CBCSBM010000011.1"/>
</dbReference>
<protein>
    <submittedName>
        <fullName evidence="2">Type VI secretion system baseplate subunit TssE</fullName>
    </submittedName>
</protein>
<sequence length="163" mass="17979">MAADSGGLLRSGSLRSKSLINESQGRESLGSRLFERLAAPHQPVLRDEGDELMAVVASVKRHLVDLLNSHPGNSACAPELGLLDFNDATIGVLDLELNIQQAIRQCIERFEPRVKRVDVESLPNHGDPLQLRFQVHATVALGRDNTHATIDLLLNNKRYQCLN</sequence>
<keyword evidence="3" id="KW-1185">Reference proteome</keyword>
<dbReference type="PANTHER" id="PTHR38595">
    <property type="entry name" value="CYTOPLASMIC PROTEIN-RELATED"/>
    <property type="match status" value="1"/>
</dbReference>
<proteinExistence type="predicted"/>
<dbReference type="PANTHER" id="PTHR38595:SF2">
    <property type="entry name" value="TYPE VI SECRETION SYSTEM BASEPLATE SUBUNIT TSSE"/>
    <property type="match status" value="1"/>
</dbReference>
<reference evidence="2 3" key="1">
    <citation type="submission" date="2020-07" db="EMBL/GenBank/DDBJ databases">
        <title>Halophilic bacteria isolated from french cheeses.</title>
        <authorList>
            <person name="Kothe C.I."/>
            <person name="Farah-Kraiem B."/>
            <person name="Renault P."/>
            <person name="Dridi B."/>
        </authorList>
    </citation>
    <scope>NUCLEOTIDE SEQUENCE [LARGE SCALE GENOMIC DNA]</scope>
    <source>
        <strain evidence="2 3">FME1</strain>
    </source>
</reference>
<dbReference type="InterPro" id="IPR007048">
    <property type="entry name" value="IraD/Gp25-like"/>
</dbReference>
<gene>
    <name evidence="2" type="primary">tssE</name>
    <name evidence="2" type="ORF">EI168_00110</name>
</gene>
<feature type="domain" description="IraD/Gp25-like" evidence="1">
    <location>
        <begin position="57"/>
        <end position="140"/>
    </location>
</feature>
<dbReference type="NCBIfam" id="TIGR03357">
    <property type="entry name" value="VI_zyme"/>
    <property type="match status" value="1"/>
</dbReference>
<evidence type="ECO:0000259" key="1">
    <source>
        <dbReference type="Pfam" id="PF04965"/>
    </source>
</evidence>
<name>A0ABR9EY83_9GAMM</name>
<dbReference type="EMBL" id="RRZD01000001">
    <property type="protein sequence ID" value="MBE0398512.1"/>
    <property type="molecule type" value="Genomic_DNA"/>
</dbReference>
<dbReference type="InterPro" id="IPR053176">
    <property type="entry name" value="T6SS_TssE1-like"/>
</dbReference>
<dbReference type="SUPFAM" id="SSF160719">
    <property type="entry name" value="gpW/gp25-like"/>
    <property type="match status" value="1"/>
</dbReference>
<evidence type="ECO:0000313" key="3">
    <source>
        <dbReference type="Proteomes" id="UP001645039"/>
    </source>
</evidence>
<dbReference type="InterPro" id="IPR017737">
    <property type="entry name" value="TssE1-like"/>
</dbReference>
<evidence type="ECO:0000313" key="2">
    <source>
        <dbReference type="EMBL" id="MBE0398512.1"/>
    </source>
</evidence>
<dbReference type="Proteomes" id="UP001645039">
    <property type="component" value="Unassembled WGS sequence"/>
</dbReference>
<dbReference type="Gene3D" id="3.10.450.40">
    <property type="match status" value="1"/>
</dbReference>
<organism evidence="2 3">
    <name type="scientific">Halomonas casei</name>
    <dbReference type="NCBI Taxonomy" id="2742613"/>
    <lineage>
        <taxon>Bacteria</taxon>
        <taxon>Pseudomonadati</taxon>
        <taxon>Pseudomonadota</taxon>
        <taxon>Gammaproteobacteria</taxon>
        <taxon>Oceanospirillales</taxon>
        <taxon>Halomonadaceae</taxon>
        <taxon>Halomonas</taxon>
    </lineage>
</organism>
<comment type="caution">
    <text evidence="2">The sequence shown here is derived from an EMBL/GenBank/DDBJ whole genome shotgun (WGS) entry which is preliminary data.</text>
</comment>
<dbReference type="Pfam" id="PF04965">
    <property type="entry name" value="GPW_gp25"/>
    <property type="match status" value="1"/>
</dbReference>